<dbReference type="Proteomes" id="UP000824120">
    <property type="component" value="Chromosome 12"/>
</dbReference>
<organism evidence="1 2">
    <name type="scientific">Solanum commersonii</name>
    <name type="common">Commerson's wild potato</name>
    <name type="synonym">Commerson's nightshade</name>
    <dbReference type="NCBI Taxonomy" id="4109"/>
    <lineage>
        <taxon>Eukaryota</taxon>
        <taxon>Viridiplantae</taxon>
        <taxon>Streptophyta</taxon>
        <taxon>Embryophyta</taxon>
        <taxon>Tracheophyta</taxon>
        <taxon>Spermatophyta</taxon>
        <taxon>Magnoliopsida</taxon>
        <taxon>eudicotyledons</taxon>
        <taxon>Gunneridae</taxon>
        <taxon>Pentapetalae</taxon>
        <taxon>asterids</taxon>
        <taxon>lamiids</taxon>
        <taxon>Solanales</taxon>
        <taxon>Solanaceae</taxon>
        <taxon>Solanoideae</taxon>
        <taxon>Solaneae</taxon>
        <taxon>Solanum</taxon>
    </lineage>
</organism>
<comment type="caution">
    <text evidence="1">The sequence shown here is derived from an EMBL/GenBank/DDBJ whole genome shotgun (WGS) entry which is preliminary data.</text>
</comment>
<gene>
    <name evidence="1" type="ORF">H5410_060022</name>
</gene>
<keyword evidence="2" id="KW-1185">Reference proteome</keyword>
<dbReference type="OrthoDB" id="10072024at2759"/>
<dbReference type="EMBL" id="JACXVP010000012">
    <property type="protein sequence ID" value="KAG5570256.1"/>
    <property type="molecule type" value="Genomic_DNA"/>
</dbReference>
<evidence type="ECO:0000313" key="1">
    <source>
        <dbReference type="EMBL" id="KAG5570256.1"/>
    </source>
</evidence>
<sequence length="65" mass="7485">MISKQEEFEEIRSRFVEEPFNCDNKPNGSCDEPTDIAYDSSQTWVINDPNFPKTPSGLDLRKNCT</sequence>
<name>A0A9J5W4R6_SOLCO</name>
<reference evidence="1 2" key="1">
    <citation type="submission" date="2020-09" db="EMBL/GenBank/DDBJ databases">
        <title>De no assembly of potato wild relative species, Solanum commersonii.</title>
        <authorList>
            <person name="Cho K."/>
        </authorList>
    </citation>
    <scope>NUCLEOTIDE SEQUENCE [LARGE SCALE GENOMIC DNA]</scope>
    <source>
        <strain evidence="1">LZ3.2</strain>
        <tissue evidence="1">Leaf</tissue>
    </source>
</reference>
<evidence type="ECO:0000313" key="2">
    <source>
        <dbReference type="Proteomes" id="UP000824120"/>
    </source>
</evidence>
<proteinExistence type="predicted"/>
<accession>A0A9J5W4R6</accession>
<dbReference type="AlphaFoldDB" id="A0A9J5W4R6"/>
<protein>
    <submittedName>
        <fullName evidence="1">Uncharacterized protein</fullName>
    </submittedName>
</protein>